<evidence type="ECO:0000256" key="12">
    <source>
        <dbReference type="ARBA" id="ARBA00030659"/>
    </source>
</evidence>
<evidence type="ECO:0000313" key="18">
    <source>
        <dbReference type="Proteomes" id="UP000260074"/>
    </source>
</evidence>
<evidence type="ECO:0000256" key="15">
    <source>
        <dbReference type="RuleBase" id="RU364058"/>
    </source>
</evidence>
<evidence type="ECO:0000256" key="8">
    <source>
        <dbReference type="ARBA" id="ARBA00022870"/>
    </source>
</evidence>
<evidence type="ECO:0000256" key="7">
    <source>
        <dbReference type="ARBA" id="ARBA00022703"/>
    </source>
</evidence>
<keyword evidence="6 14" id="KW-0812">Transmembrane</keyword>
<keyword evidence="14 15" id="KW-1133">Transmembrane helix</keyword>
<dbReference type="GO" id="GO:0032801">
    <property type="term" value="P:receptor catabolic process"/>
    <property type="evidence" value="ECO:0007669"/>
    <property type="project" value="UniProtKB-UniRule"/>
</dbReference>
<dbReference type="InterPro" id="IPR008187">
    <property type="entry name" value="Vpu"/>
</dbReference>
<comment type="similarity">
    <text evidence="14 15">Belongs to the HIV-1 VPU protein family.</text>
</comment>
<dbReference type="EMBL" id="JX178450">
    <property type="protein sequence ID" value="AFQ41099.1"/>
    <property type="molecule type" value="Genomic_RNA"/>
</dbReference>
<evidence type="ECO:0000256" key="10">
    <source>
        <dbReference type="ARBA" id="ARBA00023136"/>
    </source>
</evidence>
<sequence length="80" mass="9011">MTGLEIIGLIGIVIELSIAIGAWIVAYNNYQEYKRGERIDCLIKRIRERAEDSGNESDGDKEELCTLLLPSDPEFVLINN</sequence>
<evidence type="ECO:0000313" key="17">
    <source>
        <dbReference type="EMBL" id="AKC01960.1"/>
    </source>
</evidence>
<keyword evidence="5 14" id="KW-0945">Host-virus interaction</keyword>
<evidence type="ECO:0000256" key="1">
    <source>
        <dbReference type="ARBA" id="ARBA00004313"/>
    </source>
</evidence>
<comment type="miscellaneous">
    <text evidence="14">HIV-1 lineages are divided in three main groups, M (for Major), O (for Outlier), and N (for New, or Non-M, Non-O). The vast majority of strains found worldwide belong to the group M. Group O seems to be endemic to and largely confined to Cameroon and neighboring countries in West Central Africa, where these viruses represent a small minority of HIV-1 strains. The group N is represented by a limited number of isolates from Cameroonian persons. The group M is further subdivided in 9 clades or subtypes (A to D, F to H, J and K).</text>
</comment>
<accession>S4SU71</accession>
<keyword evidence="8 14" id="KW-1043">Host membrane</keyword>
<dbReference type="InterPro" id="IPR009032">
    <property type="entry name" value="Vpu_cyt_dom_sf"/>
</dbReference>
<evidence type="ECO:0000256" key="14">
    <source>
        <dbReference type="HAMAP-Rule" id="MF_04082"/>
    </source>
</evidence>
<dbReference type="Proteomes" id="UP000260074">
    <property type="component" value="Segment"/>
</dbReference>
<dbReference type="GO" id="GO:0039502">
    <property type="term" value="P:symbiont-mediated suppression of host type I interferon-mediated signaling pathway"/>
    <property type="evidence" value="ECO:0007669"/>
    <property type="project" value="UniProtKB-UniRule"/>
</dbReference>
<evidence type="ECO:0000313" key="16">
    <source>
        <dbReference type="EMBL" id="AFQ41099.1"/>
    </source>
</evidence>
<keyword evidence="10 14" id="KW-0472">Membrane</keyword>
<reference evidence="16" key="1">
    <citation type="submission" date="2012-06" db="EMBL/GenBank/DDBJ databases">
        <title>Complete SIVcpz genome from Pan troglodytes troglodytes feces from Cameroon.</title>
        <authorList>
            <person name="Takehisa J."/>
            <person name="Kraus M.H."/>
            <person name="Li Y."/>
            <person name="Learn G.H."/>
            <person name="Peeters M."/>
            <person name="Hahn B.H."/>
        </authorList>
    </citation>
    <scope>NUCLEOTIDE SEQUENCE</scope>
    <source>
        <strain evidence="16">LB715</strain>
    </source>
</reference>
<feature type="topological domain" description="Extracellular" evidence="14">
    <location>
        <begin position="1"/>
        <end position="6"/>
    </location>
</feature>
<feature type="transmembrane region" description="Helical" evidence="15">
    <location>
        <begin position="6"/>
        <end position="26"/>
    </location>
</feature>
<comment type="function">
    <text evidence="15">Enhances virion budding by targeting host CD4 and Tetherin/BST2 to proteasome degradation. Degradation of CD4 prevents any unwanted premature interactions between viral Env and its host receptor CD4 in the endoplasmic reticulum. Degradation of antiretroviral protein Tetherin/BST2 is important for virion budding, as BST2 tethers new viral particles to the host cell membrane. Mechanistically, Vpu bridges either CD4 or BST2 to BTRC, a substrate recognition subunit of the Skp1/Cullin/F-box protein E3 ubiquitin ligase, induces their ubiquitination and subsequent proteasomal degradation. The alteration of the E3 ligase specificity by Vpu seems to promote the degradation of host IKBKB, leading to NF-kappa-B down-regulation and subsequent apoptosis. Acts as a viroporin that forms an oligomeric ion channel in membranes. Modulates the host DNA repair mechanisms to promote degradation of nuclear viral cDNA in cells that are already productively infected in order to suppress immune sensing and proviral hyper-integration (superinfection). Manipulates PML-NBs and modulates SUMOylation of host BLM protein thereby enhancing its DNA-end processing activity toward viral unintegrated linear DNA. Also inhibits RAD52-mediated homologous repair of viral cDNA, preventing the generation of dead-end circular forms of single copies of the long terminal repeat and permitting sustained nucleolytic attack.</text>
</comment>
<keyword evidence="3 14" id="KW-0813">Transport</keyword>
<comment type="activity regulation">
    <text evidence="14">Ion channel activity is inhibited by hexamethylene amiloride in vitro.</text>
</comment>
<dbReference type="HAMAP" id="MF_04082">
    <property type="entry name" value="HIV_VPU"/>
    <property type="match status" value="1"/>
</dbReference>
<gene>
    <name evidence="14 15 16" type="primary">vpu</name>
</gene>
<dbReference type="GO" id="GO:0016020">
    <property type="term" value="C:membrane"/>
    <property type="evidence" value="ECO:0007669"/>
    <property type="project" value="UniProtKB-UniRule"/>
</dbReference>
<dbReference type="GO" id="GO:0019076">
    <property type="term" value="P:viral release from host cell"/>
    <property type="evidence" value="ECO:0007669"/>
    <property type="project" value="UniProtKB-UniRule"/>
</dbReference>
<organism evidence="16">
    <name type="scientific">Simian immunodeficiency virus</name>
    <name type="common">SIV</name>
    <dbReference type="NCBI Taxonomy" id="11723"/>
    <lineage>
        <taxon>Viruses</taxon>
        <taxon>Riboviria</taxon>
        <taxon>Pararnavirae</taxon>
        <taxon>Artverviricota</taxon>
        <taxon>Revtraviricetes</taxon>
        <taxon>Ortervirales</taxon>
        <taxon>Retroviridae</taxon>
        <taxon>Orthoretrovirinae</taxon>
        <taxon>Lentivirus</taxon>
        <taxon>Lentivirus simimdef</taxon>
    </lineage>
</organism>
<evidence type="ECO:0000256" key="6">
    <source>
        <dbReference type="ARBA" id="ARBA00022692"/>
    </source>
</evidence>
<keyword evidence="4 14" id="KW-0597">Phosphoprotein</keyword>
<evidence type="ECO:0000256" key="11">
    <source>
        <dbReference type="ARBA" id="ARBA00023303"/>
    </source>
</evidence>
<keyword evidence="14" id="KW-1084">Inhibition of host tetherin by virus</keyword>
<evidence type="ECO:0000256" key="5">
    <source>
        <dbReference type="ARBA" id="ARBA00022581"/>
    </source>
</evidence>
<evidence type="ECO:0000256" key="2">
    <source>
        <dbReference type="ARBA" id="ARBA00018094"/>
    </source>
</evidence>
<dbReference type="GO" id="GO:0033644">
    <property type="term" value="C:host cell membrane"/>
    <property type="evidence" value="ECO:0007669"/>
    <property type="project" value="UniProtKB-SubCell"/>
</dbReference>
<dbReference type="GO" id="GO:0042609">
    <property type="term" value="F:CD4 receptor binding"/>
    <property type="evidence" value="ECO:0007669"/>
    <property type="project" value="UniProtKB-UniRule"/>
</dbReference>
<keyword evidence="14" id="KW-1114">Inhibition of host interferon signaling pathway by virus</keyword>
<dbReference type="GO" id="GO:0005261">
    <property type="term" value="F:monoatomic cation channel activity"/>
    <property type="evidence" value="ECO:0007669"/>
    <property type="project" value="UniProtKB-UniRule"/>
</dbReference>
<keyword evidence="11 14" id="KW-0407">Ion channel</keyword>
<dbReference type="Pfam" id="PF00558">
    <property type="entry name" value="Vpu"/>
    <property type="match status" value="1"/>
</dbReference>
<dbReference type="GO" id="GO:0039587">
    <property type="term" value="P:symbiont-mediated-mediated suppression of host tetherin activity"/>
    <property type="evidence" value="ECO:0007669"/>
    <property type="project" value="UniProtKB-UniRule"/>
</dbReference>
<dbReference type="Gene3D" id="1.10.195.10">
    <property type="entry name" value="HIV-1 VPU cytoplasmic domain"/>
    <property type="match status" value="1"/>
</dbReference>
<comment type="function">
    <text evidence="14">Enhances virion budding, by targeting human CD4 and Tetherin/BST2 to proteasome degradation. Degradation of CD4 prevents any unwanted premature interactions between viral Env and its host receptor CD4 in the endoplasmic reticulum. Degradation of antiretroviral protein Tetherin/BST2 is important for virion budding, as BST2 tethers new viral particles to the host cell membrane. Mechanistically, Vpu bridges either CD4 or BST2 to BTRC, a substrate recognition subunit of the Skp1/Cullin/F-box protein E3 ubiquitin ligase, induces their ubiquitination and subsequent proteasomal degradation. The alteration of the E3 ligase specificity by Vpu seems to promote the degradation of host IKBKB, leading to NF-kappa-B down-regulation and subsequent apoptosis. Acts as a viroporin that forms an oligomeric ion channel in membranes. Modulates the host DNA repair mechanisms to promote degradation of nuclear viral cDNA in cells that are already productively infected in order to suppress immune sensing and proviral hyper-integration (superinfection). Manipulates PML-NBs and modulates SUMOylation of host BLM protein thereby enhancing its DNA-end processing activity toward viral unintegrated linear DNA. Also inhibits RAD52-mediated homologous repair of viral cDNA, preventing the generation of dead-end circular forms of single copies of the long terminal repeat and permitting sustained nucleolytic attack.</text>
</comment>
<comment type="caution">
    <text evidence="14">Lacks conserved residue(s) required for the propagation of feature annotation.</text>
</comment>
<keyword evidence="14" id="KW-0899">Viral immunoevasion</keyword>
<organismHost>
    <name type="scientific">Pan troglodytes</name>
    <name type="common">Chimpanzee</name>
    <dbReference type="NCBI Taxonomy" id="9598"/>
</organismHost>
<evidence type="ECO:0000256" key="4">
    <source>
        <dbReference type="ARBA" id="ARBA00022553"/>
    </source>
</evidence>
<comment type="subunit">
    <text evidence="14">Homopentamer. Interacts with host CD4 and BRTC; these interactions induce proteasomal degradation of CD4. Interacts with host BST2; this interaction leads to the degradation of host BST2. Interacts with host FBXW11. Interacts with host AP1M1; this interaction plays a role in the mistrafficking and subsequent degradation of host BST2. Interacts with host RANBP2; this interaction allows Vpu to down-regulate host BLM sumoylation.</text>
</comment>
<dbReference type="EMBL" id="KP861923">
    <property type="protein sequence ID" value="AKC01960.1"/>
    <property type="molecule type" value="Genomic_DNA"/>
</dbReference>
<proteinExistence type="inferred from homology"/>
<evidence type="ECO:0000256" key="13">
    <source>
        <dbReference type="ARBA" id="ARBA00031215"/>
    </source>
</evidence>
<evidence type="ECO:0000256" key="9">
    <source>
        <dbReference type="ARBA" id="ARBA00023065"/>
    </source>
</evidence>
<name>S4SU71_SIV</name>
<keyword evidence="14" id="KW-0922">Interferon antiviral system evasion</keyword>
<dbReference type="GO" id="GO:0052170">
    <property type="term" value="P:symbiont-mediated suppression of host innate immune response"/>
    <property type="evidence" value="ECO:0007669"/>
    <property type="project" value="UniProtKB-KW"/>
</dbReference>
<keyword evidence="9 14" id="KW-0406">Ion transport</keyword>
<comment type="subcellular location">
    <subcellularLocation>
        <location evidence="1 14 15">Host membrane</location>
        <topology evidence="1 14 15">Single-pass type I membrane protein</topology>
    </subcellularLocation>
</comment>
<keyword evidence="14" id="KW-1090">Inhibition of host innate immune response by virus</keyword>
<comment type="domain">
    <text evidence="14">The N-terminus and transmembrane domains are required for self-oligomerization and proper virion budding, whereas the cytoplasmic domain is required for CD4 degradation. The cytoplasmic domain is composed of 2 amphipathic alpha helix that form a U-shape.</text>
</comment>
<protein>
    <recommendedName>
        <fullName evidence="2 14">Protein Vpu</fullName>
    </recommendedName>
    <alternativeName>
        <fullName evidence="13 14">U ORF protein</fullName>
    </alternativeName>
    <alternativeName>
        <fullName evidence="12 14">Viral protein U</fullName>
    </alternativeName>
</protein>
<feature type="topological domain" description="Cytoplasmic" evidence="14">
    <location>
        <begin position="28"/>
        <end position="80"/>
    </location>
</feature>
<keyword evidence="7 14" id="KW-0053">Apoptosis</keyword>
<comment type="PTM">
    <text evidence="14">Phosphorylated by host CK2. This phosphorylation is necessary for interaction with human BTRC and degradation of CD4.</text>
</comment>
<evidence type="ECO:0000256" key="3">
    <source>
        <dbReference type="ARBA" id="ARBA00022448"/>
    </source>
</evidence>
<dbReference type="SUPFAM" id="SSF57647">
    <property type="entry name" value="HIV-1 VPU cytoplasmic domain"/>
    <property type="match status" value="1"/>
</dbReference>
<reference evidence="17 18" key="2">
    <citation type="journal article" date="2015" name="MBio">
        <title>Neutralization properties of simian immunodeficiency viruses infecting chimpanzees and gorillas.</title>
        <authorList>
            <person name="Barbian H.J."/>
            <person name="Decker J.M."/>
            <person name="Bibollet-Ruche F."/>
            <person name="Galimidi R.P."/>
            <person name="West A.P.Jr."/>
            <person name="Learn G.H."/>
            <person name="Parrish N.F."/>
            <person name="Iyer S.S."/>
            <person name="Li Y."/>
            <person name="Pace C.S."/>
            <person name="Song R."/>
            <person name="Huang Y."/>
            <person name="Denny T.N."/>
            <person name="Mouquet H."/>
            <person name="Martin L."/>
            <person name="Acharya P."/>
            <person name="Zhang B."/>
            <person name="Kwong P.D."/>
            <person name="Mascola J.R."/>
            <person name="Verrips C.T."/>
            <person name="Strokappe N.M."/>
            <person name="Rutten L."/>
            <person name="McCoy L.E."/>
            <person name="Weiss R.A."/>
            <person name="Brown C.S."/>
            <person name="Jackson R."/>
            <person name="Silvestri G."/>
            <person name="Connors M."/>
            <person name="Burton D.R."/>
            <person name="Shaw G.M."/>
            <person name="Nussenzweig M.C."/>
            <person name="Bjorkman P.J."/>
            <person name="Ho D.D."/>
            <person name="Farzan M."/>
            <person name="Hahn B.H."/>
        </authorList>
    </citation>
    <scope>NUCLEOTIDE SEQUENCE [LARGE SCALE GENOMIC DNA]</scope>
    <source>
        <strain evidence="17">LB715</strain>
    </source>
</reference>
<organismHost>
    <name type="scientific">Cercopithecidae</name>
    <name type="common">Old World monkeys</name>
    <dbReference type="NCBI Taxonomy" id="9527"/>
</organismHost>